<organism evidence="4 5">
    <name type="scientific">Crucibulum laeve</name>
    <dbReference type="NCBI Taxonomy" id="68775"/>
    <lineage>
        <taxon>Eukaryota</taxon>
        <taxon>Fungi</taxon>
        <taxon>Dikarya</taxon>
        <taxon>Basidiomycota</taxon>
        <taxon>Agaricomycotina</taxon>
        <taxon>Agaricomycetes</taxon>
        <taxon>Agaricomycetidae</taxon>
        <taxon>Agaricales</taxon>
        <taxon>Agaricineae</taxon>
        <taxon>Nidulariaceae</taxon>
        <taxon>Crucibulum</taxon>
    </lineage>
</organism>
<feature type="transmembrane region" description="Helical" evidence="2">
    <location>
        <begin position="116"/>
        <end position="140"/>
    </location>
</feature>
<keyword evidence="2" id="KW-1133">Transmembrane helix</keyword>
<feature type="transmembrane region" description="Helical" evidence="2">
    <location>
        <begin position="84"/>
        <end position="104"/>
    </location>
</feature>
<feature type="transmembrane region" description="Helical" evidence="2">
    <location>
        <begin position="6"/>
        <end position="26"/>
    </location>
</feature>
<evidence type="ECO:0000313" key="5">
    <source>
        <dbReference type="Proteomes" id="UP000308652"/>
    </source>
</evidence>
<keyword evidence="2" id="KW-0812">Transmembrane</keyword>
<evidence type="ECO:0000259" key="3">
    <source>
        <dbReference type="Pfam" id="PF20151"/>
    </source>
</evidence>
<reference evidence="4 5" key="1">
    <citation type="journal article" date="2019" name="Nat. Ecol. Evol.">
        <title>Megaphylogeny resolves global patterns of mushroom evolution.</title>
        <authorList>
            <person name="Varga T."/>
            <person name="Krizsan K."/>
            <person name="Foldi C."/>
            <person name="Dima B."/>
            <person name="Sanchez-Garcia M."/>
            <person name="Sanchez-Ramirez S."/>
            <person name="Szollosi G.J."/>
            <person name="Szarkandi J.G."/>
            <person name="Papp V."/>
            <person name="Albert L."/>
            <person name="Andreopoulos W."/>
            <person name="Angelini C."/>
            <person name="Antonin V."/>
            <person name="Barry K.W."/>
            <person name="Bougher N.L."/>
            <person name="Buchanan P."/>
            <person name="Buyck B."/>
            <person name="Bense V."/>
            <person name="Catcheside P."/>
            <person name="Chovatia M."/>
            <person name="Cooper J."/>
            <person name="Damon W."/>
            <person name="Desjardin D."/>
            <person name="Finy P."/>
            <person name="Geml J."/>
            <person name="Haridas S."/>
            <person name="Hughes K."/>
            <person name="Justo A."/>
            <person name="Karasinski D."/>
            <person name="Kautmanova I."/>
            <person name="Kiss B."/>
            <person name="Kocsube S."/>
            <person name="Kotiranta H."/>
            <person name="LaButti K.M."/>
            <person name="Lechner B.E."/>
            <person name="Liimatainen K."/>
            <person name="Lipzen A."/>
            <person name="Lukacs Z."/>
            <person name="Mihaltcheva S."/>
            <person name="Morgado L.N."/>
            <person name="Niskanen T."/>
            <person name="Noordeloos M.E."/>
            <person name="Ohm R.A."/>
            <person name="Ortiz-Santana B."/>
            <person name="Ovrebo C."/>
            <person name="Racz N."/>
            <person name="Riley R."/>
            <person name="Savchenko A."/>
            <person name="Shiryaev A."/>
            <person name="Soop K."/>
            <person name="Spirin V."/>
            <person name="Szebenyi C."/>
            <person name="Tomsovsky M."/>
            <person name="Tulloss R.E."/>
            <person name="Uehling J."/>
            <person name="Grigoriev I.V."/>
            <person name="Vagvolgyi C."/>
            <person name="Papp T."/>
            <person name="Martin F.M."/>
            <person name="Miettinen O."/>
            <person name="Hibbett D.S."/>
            <person name="Nagy L.G."/>
        </authorList>
    </citation>
    <scope>NUCLEOTIDE SEQUENCE [LARGE SCALE GENOMIC DNA]</scope>
    <source>
        <strain evidence="4 5">CBS 166.37</strain>
    </source>
</reference>
<feature type="compositionally biased region" description="Polar residues" evidence="1">
    <location>
        <begin position="274"/>
        <end position="290"/>
    </location>
</feature>
<feature type="compositionally biased region" description="Polar residues" evidence="1">
    <location>
        <begin position="355"/>
        <end position="367"/>
    </location>
</feature>
<proteinExistence type="predicted"/>
<keyword evidence="5" id="KW-1185">Reference proteome</keyword>
<dbReference type="OrthoDB" id="3235847at2759"/>
<feature type="domain" description="DUF6533" evidence="3">
    <location>
        <begin position="18"/>
        <end position="64"/>
    </location>
</feature>
<dbReference type="Proteomes" id="UP000308652">
    <property type="component" value="Unassembled WGS sequence"/>
</dbReference>
<sequence>MEISQSLSFIFATSINAAVAFSVLIWDHFQTLPAEGRLYFKFKRSHWRLPSPWAFAALRYTSIVANTATLFLSCFPTNHCQVTMIINQAASVAVIASSSVILGCRVMAHFRGNPAVTGLILVASFAVSGSWLATATQYRAFSGPRLPIGSNCHLEPFTAWAPMSYGTSLIFNSCLLALFILGVDHWHRVNRQCLLYLIFMTIFSAAVLIIFVIRWNDDLVRRCVMPYFTLITDAVGTRVFINFQRHTKLIRDANSDRRLLSTQSRVGNEKPDATTENSTMLTPLNTSAAPSDTRGSESTLANGYTLTTIPATPPGTANFTSSPTSPIPFIPSVNGQSGGLVPLQPQRRRQRSLSFTQQTIQSGWIDT</sequence>
<evidence type="ECO:0000313" key="4">
    <source>
        <dbReference type="EMBL" id="TFK35660.1"/>
    </source>
</evidence>
<keyword evidence="2" id="KW-0472">Membrane</keyword>
<dbReference type="InterPro" id="IPR045340">
    <property type="entry name" value="DUF6533"/>
</dbReference>
<feature type="transmembrane region" description="Helical" evidence="2">
    <location>
        <begin position="160"/>
        <end position="181"/>
    </location>
</feature>
<accession>A0A5C3LRX2</accession>
<feature type="region of interest" description="Disordered" evidence="1">
    <location>
        <begin position="260"/>
        <end position="367"/>
    </location>
</feature>
<dbReference type="EMBL" id="ML213619">
    <property type="protein sequence ID" value="TFK35660.1"/>
    <property type="molecule type" value="Genomic_DNA"/>
</dbReference>
<evidence type="ECO:0000256" key="1">
    <source>
        <dbReference type="SAM" id="MobiDB-lite"/>
    </source>
</evidence>
<feature type="compositionally biased region" description="Polar residues" evidence="1">
    <location>
        <begin position="296"/>
        <end position="318"/>
    </location>
</feature>
<name>A0A5C3LRX2_9AGAR</name>
<dbReference type="Pfam" id="PF20151">
    <property type="entry name" value="DUF6533"/>
    <property type="match status" value="1"/>
</dbReference>
<dbReference type="AlphaFoldDB" id="A0A5C3LRX2"/>
<feature type="transmembrane region" description="Helical" evidence="2">
    <location>
        <begin position="193"/>
        <end position="213"/>
    </location>
</feature>
<evidence type="ECO:0000256" key="2">
    <source>
        <dbReference type="SAM" id="Phobius"/>
    </source>
</evidence>
<protein>
    <recommendedName>
        <fullName evidence="3">DUF6533 domain-containing protein</fullName>
    </recommendedName>
</protein>
<gene>
    <name evidence="4" type="ORF">BDQ12DRAFT_725721</name>
</gene>